<name>A0A4Z2CKE3_SCHJA</name>
<organism evidence="1 2">
    <name type="scientific">Schistosoma japonicum</name>
    <name type="common">Blood fluke</name>
    <dbReference type="NCBI Taxonomy" id="6182"/>
    <lineage>
        <taxon>Eukaryota</taxon>
        <taxon>Metazoa</taxon>
        <taxon>Spiralia</taxon>
        <taxon>Lophotrochozoa</taxon>
        <taxon>Platyhelminthes</taxon>
        <taxon>Trematoda</taxon>
        <taxon>Digenea</taxon>
        <taxon>Strigeidida</taxon>
        <taxon>Schistosomatoidea</taxon>
        <taxon>Schistosomatidae</taxon>
        <taxon>Schistosoma</taxon>
    </lineage>
</organism>
<reference evidence="1 2" key="1">
    <citation type="submission" date="2019-03" db="EMBL/GenBank/DDBJ databases">
        <title>An improved genome assembly of the fluke Schistosoma japonicum.</title>
        <authorList>
            <person name="Hu W."/>
            <person name="Luo F."/>
            <person name="Yin M."/>
            <person name="Mo X."/>
            <person name="Sun C."/>
            <person name="Wu Q."/>
            <person name="Zhu B."/>
            <person name="Xiang M."/>
            <person name="Wang J."/>
            <person name="Wang Y."/>
            <person name="Zhang T."/>
            <person name="Xu B."/>
            <person name="Zheng H."/>
            <person name="Feng Z."/>
        </authorList>
    </citation>
    <scope>NUCLEOTIDE SEQUENCE [LARGE SCALE GENOMIC DNA]</scope>
    <source>
        <strain evidence="1">HuSjv2</strain>
        <tissue evidence="1">Worms</tissue>
    </source>
</reference>
<dbReference type="Proteomes" id="UP000311919">
    <property type="component" value="Unassembled WGS sequence"/>
</dbReference>
<evidence type="ECO:0000313" key="1">
    <source>
        <dbReference type="EMBL" id="TNN04688.1"/>
    </source>
</evidence>
<keyword evidence="2" id="KW-1185">Reference proteome</keyword>
<proteinExistence type="predicted"/>
<protein>
    <submittedName>
        <fullName evidence="1">Uncharacterized protein</fullName>
    </submittedName>
</protein>
<sequence length="67" mass="7523">MDSFIQKQLECGLGQGASCLAYTYIGRHPEQEKMNLDFLKAKVKVILRDTEQGSSKKEEESLVDTSV</sequence>
<dbReference type="AlphaFoldDB" id="A0A4Z2CKE3"/>
<evidence type="ECO:0000313" key="2">
    <source>
        <dbReference type="Proteomes" id="UP000311919"/>
    </source>
</evidence>
<gene>
    <name evidence="1" type="ORF">EWB00_000469</name>
</gene>
<accession>A0A4Z2CKE3</accession>
<comment type="caution">
    <text evidence="1">The sequence shown here is derived from an EMBL/GenBank/DDBJ whole genome shotgun (WGS) entry which is preliminary data.</text>
</comment>
<dbReference type="EMBL" id="SKCS01001146">
    <property type="protein sequence ID" value="TNN04688.1"/>
    <property type="molecule type" value="Genomic_DNA"/>
</dbReference>